<evidence type="ECO:0000313" key="3">
    <source>
        <dbReference type="EMBL" id="GIH02390.1"/>
    </source>
</evidence>
<dbReference type="PANTHER" id="PTHR34075">
    <property type="entry name" value="BLR3430 PROTEIN"/>
    <property type="match status" value="1"/>
</dbReference>
<dbReference type="EMBL" id="BONY01000002">
    <property type="protein sequence ID" value="GIH02390.1"/>
    <property type="molecule type" value="Genomic_DNA"/>
</dbReference>
<evidence type="ECO:0000313" key="4">
    <source>
        <dbReference type="Proteomes" id="UP000612899"/>
    </source>
</evidence>
<dbReference type="SUPFAM" id="SSF50249">
    <property type="entry name" value="Nucleic acid-binding proteins"/>
    <property type="match status" value="1"/>
</dbReference>
<gene>
    <name evidence="3" type="ORF">Rhe02_04570</name>
</gene>
<reference evidence="3" key="1">
    <citation type="submission" date="2021-01" db="EMBL/GenBank/DDBJ databases">
        <title>Whole genome shotgun sequence of Rhizocola hellebori NBRC 109834.</title>
        <authorList>
            <person name="Komaki H."/>
            <person name="Tamura T."/>
        </authorList>
    </citation>
    <scope>NUCLEOTIDE SEQUENCE</scope>
    <source>
        <strain evidence="3">NBRC 109834</strain>
    </source>
</reference>
<name>A0A8J3Q370_9ACTN</name>
<dbReference type="Pfam" id="PF12172">
    <property type="entry name" value="zf-ChsH2"/>
    <property type="match status" value="1"/>
</dbReference>
<dbReference type="RefSeq" id="WP_203906337.1">
    <property type="nucleotide sequence ID" value="NZ_BONY01000002.1"/>
</dbReference>
<dbReference type="Gene3D" id="6.10.30.10">
    <property type="match status" value="1"/>
</dbReference>
<dbReference type="PANTHER" id="PTHR34075:SF5">
    <property type="entry name" value="BLR3430 PROTEIN"/>
    <property type="match status" value="1"/>
</dbReference>
<feature type="domain" description="ChsH2 C-terminal OB-fold" evidence="1">
    <location>
        <begin position="45"/>
        <end position="100"/>
    </location>
</feature>
<protein>
    <recommendedName>
        <fullName evidence="5">DUF35 domain-containing protein</fullName>
    </recommendedName>
</protein>
<evidence type="ECO:0000259" key="2">
    <source>
        <dbReference type="Pfam" id="PF12172"/>
    </source>
</evidence>
<organism evidence="3 4">
    <name type="scientific">Rhizocola hellebori</name>
    <dbReference type="NCBI Taxonomy" id="1392758"/>
    <lineage>
        <taxon>Bacteria</taxon>
        <taxon>Bacillati</taxon>
        <taxon>Actinomycetota</taxon>
        <taxon>Actinomycetes</taxon>
        <taxon>Micromonosporales</taxon>
        <taxon>Micromonosporaceae</taxon>
        <taxon>Rhizocola</taxon>
    </lineage>
</organism>
<keyword evidence="4" id="KW-1185">Reference proteome</keyword>
<comment type="caution">
    <text evidence="3">The sequence shown here is derived from an EMBL/GenBank/DDBJ whole genome shotgun (WGS) entry which is preliminary data.</text>
</comment>
<dbReference type="InterPro" id="IPR052513">
    <property type="entry name" value="Thioester_dehydratase-like"/>
</dbReference>
<dbReference type="InterPro" id="IPR022002">
    <property type="entry name" value="ChsH2_Znr"/>
</dbReference>
<dbReference type="InterPro" id="IPR012340">
    <property type="entry name" value="NA-bd_OB-fold"/>
</dbReference>
<sequence>MTPEDHWWQEAAQHRLVLQHCSRCGHLQHYPRALCTSCGGTTLGWVQASGEATLDSFTVIHRDPVRVLARVRLAEGPILLTHLVGVGNPRCDQPVRLTWQGDLPVFTEVDDGL</sequence>
<evidence type="ECO:0008006" key="5">
    <source>
        <dbReference type="Google" id="ProtNLM"/>
    </source>
</evidence>
<dbReference type="AlphaFoldDB" id="A0A8J3Q370"/>
<dbReference type="InterPro" id="IPR002878">
    <property type="entry name" value="ChsH2_C"/>
</dbReference>
<feature type="domain" description="ChsH2 rubredoxin-like zinc ribbon" evidence="2">
    <location>
        <begin position="8"/>
        <end position="43"/>
    </location>
</feature>
<accession>A0A8J3Q370</accession>
<evidence type="ECO:0000259" key="1">
    <source>
        <dbReference type="Pfam" id="PF01796"/>
    </source>
</evidence>
<dbReference type="Pfam" id="PF01796">
    <property type="entry name" value="OB_ChsH2_C"/>
    <property type="match status" value="1"/>
</dbReference>
<dbReference type="Proteomes" id="UP000612899">
    <property type="component" value="Unassembled WGS sequence"/>
</dbReference>
<proteinExistence type="predicted"/>